<accession>A0AAD7RN85</accession>
<feature type="compositionally biased region" description="Basic and acidic residues" evidence="3">
    <location>
        <begin position="24"/>
        <end position="54"/>
    </location>
</feature>
<dbReference type="SUPFAM" id="SSF117281">
    <property type="entry name" value="Kelch motif"/>
    <property type="match status" value="1"/>
</dbReference>
<dbReference type="SMART" id="SM00612">
    <property type="entry name" value="Kelch"/>
    <property type="match status" value="3"/>
</dbReference>
<dbReference type="Proteomes" id="UP001221898">
    <property type="component" value="Unassembled WGS sequence"/>
</dbReference>
<sequence length="775" mass="87452">MHSQTPAGTCIKCKASLRLSKAQTPERENSPKDSEKEGLDDWEYPADHFEKVMLEHCANPPESTKNDTGEHPQYPSENFAKDSLEHYKGSLDNSEKESFEHLKYYPENSNKETSERHEQPQSAATDNCAEVPQSALHTNCEESKKNGKAAHCGLSGTWSPPLSIERGCTSNTDRRSPCVLRTLEPSAGVGRELRQDLGHHGNFQSKVELMVEDGKLLLERPGHKHVEVRWKIYDYCTESSSQSISDERSHSGLPRSIGRRYESCRSQDSQLVCLTGRLTRGGDSRIGSGSAEPTIVSRPCISPPIMQDLNTPQDSELPWDDCLSSDRKWTHTRYNSHLWIAESVDLQTPFLRPGASGPANAMLCSRTPCHSLEEPTIDPMFLSESAARADFSQTPPESIGSLELESLISQLDLGNCLQALSLARMHRHATLEESALRVMSNNYLQVLQDPELYERLKADDRYQIQNLRMKGKRYLVVADMDPQDWMGARSTMPWSCEFMISSGLYYYDDYKDTWHRMCTLPKEVLSRGCAVCTMDNYLFVAIGRQGADCDVKPSRKVFCYNPATDTWKEICPMNEARSLCKLVALQGHVYAIGGEGLYTMERYDPQTDRWTFVAPLPSDTFAGAHRAAACNGELFVLGGTLRYTLMRYNPKTDAWRRSLIMGSKESITELVAVKNFLYRFDVSPSQGISVHRYHAVARLWYQCCSKPIPYCPDFQCATVDDDVYCVSHEFTMRLLADEVSPAFNAEELKVLSMAKGVLFPFVLVLPDKRTHQTRV</sequence>
<feature type="region of interest" description="Disordered" evidence="3">
    <location>
        <begin position="16"/>
        <end position="78"/>
    </location>
</feature>
<organism evidence="4 5">
    <name type="scientific">Aldrovandia affinis</name>
    <dbReference type="NCBI Taxonomy" id="143900"/>
    <lineage>
        <taxon>Eukaryota</taxon>
        <taxon>Metazoa</taxon>
        <taxon>Chordata</taxon>
        <taxon>Craniata</taxon>
        <taxon>Vertebrata</taxon>
        <taxon>Euteleostomi</taxon>
        <taxon>Actinopterygii</taxon>
        <taxon>Neopterygii</taxon>
        <taxon>Teleostei</taxon>
        <taxon>Notacanthiformes</taxon>
        <taxon>Halosauridae</taxon>
        <taxon>Aldrovandia</taxon>
    </lineage>
</organism>
<dbReference type="AlphaFoldDB" id="A0AAD7RN85"/>
<dbReference type="Pfam" id="PF01344">
    <property type="entry name" value="Kelch_1"/>
    <property type="match status" value="2"/>
</dbReference>
<dbReference type="InterPro" id="IPR006652">
    <property type="entry name" value="Kelch_1"/>
</dbReference>
<protein>
    <recommendedName>
        <fullName evidence="6">Kelch domain-containing protein 7A</fullName>
    </recommendedName>
</protein>
<evidence type="ECO:0000313" key="5">
    <source>
        <dbReference type="Proteomes" id="UP001221898"/>
    </source>
</evidence>
<gene>
    <name evidence="4" type="ORF">AAFF_G00159310</name>
</gene>
<dbReference type="InterPro" id="IPR015915">
    <property type="entry name" value="Kelch-typ_b-propeller"/>
</dbReference>
<evidence type="ECO:0000256" key="1">
    <source>
        <dbReference type="ARBA" id="ARBA00022441"/>
    </source>
</evidence>
<keyword evidence="5" id="KW-1185">Reference proteome</keyword>
<dbReference type="EMBL" id="JAINUG010000215">
    <property type="protein sequence ID" value="KAJ8387212.1"/>
    <property type="molecule type" value="Genomic_DNA"/>
</dbReference>
<dbReference type="PANTHER" id="PTHR45972">
    <property type="entry name" value="BTB_2 DOMAIN-CONTAINING PROTEIN"/>
    <property type="match status" value="1"/>
</dbReference>
<dbReference type="InterPro" id="IPR052310">
    <property type="entry name" value="Kelch/BTB_domain_protein"/>
</dbReference>
<feature type="compositionally biased region" description="Basic and acidic residues" evidence="3">
    <location>
        <begin position="106"/>
        <end position="119"/>
    </location>
</feature>
<comment type="caution">
    <text evidence="4">The sequence shown here is derived from an EMBL/GenBank/DDBJ whole genome shotgun (WGS) entry which is preliminary data.</text>
</comment>
<keyword evidence="2" id="KW-0677">Repeat</keyword>
<dbReference type="Gene3D" id="2.120.10.80">
    <property type="entry name" value="Kelch-type beta propeller"/>
    <property type="match status" value="1"/>
</dbReference>
<keyword evidence="1" id="KW-0880">Kelch repeat</keyword>
<proteinExistence type="predicted"/>
<evidence type="ECO:0000313" key="4">
    <source>
        <dbReference type="EMBL" id="KAJ8387212.1"/>
    </source>
</evidence>
<evidence type="ECO:0000256" key="2">
    <source>
        <dbReference type="ARBA" id="ARBA00022737"/>
    </source>
</evidence>
<feature type="region of interest" description="Disordered" evidence="3">
    <location>
        <begin position="106"/>
        <end position="129"/>
    </location>
</feature>
<evidence type="ECO:0008006" key="6">
    <source>
        <dbReference type="Google" id="ProtNLM"/>
    </source>
</evidence>
<dbReference type="PANTHER" id="PTHR45972:SF1">
    <property type="entry name" value="KELCH DOMAIN-CONTAINING PROTEIN 7A"/>
    <property type="match status" value="1"/>
</dbReference>
<reference evidence="4" key="1">
    <citation type="journal article" date="2023" name="Science">
        <title>Genome structures resolve the early diversification of teleost fishes.</title>
        <authorList>
            <person name="Parey E."/>
            <person name="Louis A."/>
            <person name="Montfort J."/>
            <person name="Bouchez O."/>
            <person name="Roques C."/>
            <person name="Iampietro C."/>
            <person name="Lluch J."/>
            <person name="Castinel A."/>
            <person name="Donnadieu C."/>
            <person name="Desvignes T."/>
            <person name="Floi Bucao C."/>
            <person name="Jouanno E."/>
            <person name="Wen M."/>
            <person name="Mejri S."/>
            <person name="Dirks R."/>
            <person name="Jansen H."/>
            <person name="Henkel C."/>
            <person name="Chen W.J."/>
            <person name="Zahm M."/>
            <person name="Cabau C."/>
            <person name="Klopp C."/>
            <person name="Thompson A.W."/>
            <person name="Robinson-Rechavi M."/>
            <person name="Braasch I."/>
            <person name="Lecointre G."/>
            <person name="Bobe J."/>
            <person name="Postlethwait J.H."/>
            <person name="Berthelot C."/>
            <person name="Roest Crollius H."/>
            <person name="Guiguen Y."/>
        </authorList>
    </citation>
    <scope>NUCLEOTIDE SEQUENCE</scope>
    <source>
        <strain evidence="4">NC1722</strain>
    </source>
</reference>
<evidence type="ECO:0000256" key="3">
    <source>
        <dbReference type="SAM" id="MobiDB-lite"/>
    </source>
</evidence>
<name>A0AAD7RN85_9TELE</name>